<dbReference type="EMBL" id="JACHFM010000007">
    <property type="protein sequence ID" value="MBB5224415.1"/>
    <property type="molecule type" value="Genomic_DNA"/>
</dbReference>
<organism evidence="1 2">
    <name type="scientific">Amaricoccus macauensis</name>
    <dbReference type="NCBI Taxonomy" id="57001"/>
    <lineage>
        <taxon>Bacteria</taxon>
        <taxon>Pseudomonadati</taxon>
        <taxon>Pseudomonadota</taxon>
        <taxon>Alphaproteobacteria</taxon>
        <taxon>Rhodobacterales</taxon>
        <taxon>Paracoccaceae</taxon>
        <taxon>Amaricoccus</taxon>
    </lineage>
</organism>
<protein>
    <submittedName>
        <fullName evidence="1">Uncharacterized protein</fullName>
    </submittedName>
</protein>
<keyword evidence="2" id="KW-1185">Reference proteome</keyword>
<evidence type="ECO:0000313" key="1">
    <source>
        <dbReference type="EMBL" id="MBB5224415.1"/>
    </source>
</evidence>
<comment type="caution">
    <text evidence="1">The sequence shown here is derived from an EMBL/GenBank/DDBJ whole genome shotgun (WGS) entry which is preliminary data.</text>
</comment>
<name>A0A840SV92_9RHOB</name>
<gene>
    <name evidence="1" type="ORF">HNP73_004385</name>
</gene>
<reference evidence="1 2" key="1">
    <citation type="submission" date="2020-08" db="EMBL/GenBank/DDBJ databases">
        <title>Genomic Encyclopedia of Type Strains, Phase IV (KMG-IV): sequencing the most valuable type-strain genomes for metagenomic binning, comparative biology and taxonomic classification.</title>
        <authorList>
            <person name="Goeker M."/>
        </authorList>
    </citation>
    <scope>NUCLEOTIDE SEQUENCE [LARGE SCALE GENOMIC DNA]</scope>
    <source>
        <strain evidence="1 2">DSM 101730</strain>
    </source>
</reference>
<dbReference type="Gene3D" id="2.60.120.260">
    <property type="entry name" value="Galactose-binding domain-like"/>
    <property type="match status" value="1"/>
</dbReference>
<sequence>MAVTRTYGLTGGKVKVQIEDLLGKTPGGGWVYQAPGVGNKNAEGAHYYYKSQTADGSHKQAPAAGRFSFNLNITEAGQYSILLRASRDTNNPGDARNDIWIKVDGNTQSVMPKGTPKLTSGGDGFVKYKGATTSWIDAKQFSTPIEGDRNAPSTVVFDKGMHSITFAPRSTGYHIDSVQVIKVGGSKTTASTTQVAAATEAETGKTAVEKLSETVTRPEGTDKVGVALDKAADKTADKGADKAAADGVVSTKIAAASDDFEANKAAASKDLEFGHDGAGEQSVGLRFKAVALDKDAEIKAAYFVFTAAETSKGAAHFEIEVEDTTHAATYTRANGPDARAYLADDVDWDVQAWKKGETYKSADISELIRDVIEDGGSDALDALAFRVSGSGERVAEAFEAKGDNAPELVIEYA</sequence>
<dbReference type="Proteomes" id="UP000549457">
    <property type="component" value="Unassembled WGS sequence"/>
</dbReference>
<proteinExistence type="predicted"/>
<dbReference type="AlphaFoldDB" id="A0A840SV92"/>
<accession>A0A840SV92</accession>
<dbReference type="RefSeq" id="WP_184155077.1">
    <property type="nucleotide sequence ID" value="NZ_JACHFM010000007.1"/>
</dbReference>
<evidence type="ECO:0000313" key="2">
    <source>
        <dbReference type="Proteomes" id="UP000549457"/>
    </source>
</evidence>